<dbReference type="EMBL" id="CP091521">
    <property type="protein sequence ID" value="UOP04411.1"/>
    <property type="molecule type" value="Genomic_DNA"/>
</dbReference>
<dbReference type="NCBIfam" id="TIGR01484">
    <property type="entry name" value="HAD-SF-IIB"/>
    <property type="match status" value="1"/>
</dbReference>
<dbReference type="InterPro" id="IPR023214">
    <property type="entry name" value="HAD_sf"/>
</dbReference>
<gene>
    <name evidence="1" type="ORF">LVJ77_08885</name>
</gene>
<dbReference type="PROSITE" id="PS01229">
    <property type="entry name" value="COF_2"/>
    <property type="match status" value="1"/>
</dbReference>
<dbReference type="InterPro" id="IPR006379">
    <property type="entry name" value="HAD-SF_hydro_IIB"/>
</dbReference>
<dbReference type="SFLD" id="SFLDS00003">
    <property type="entry name" value="Haloacid_Dehalogenase"/>
    <property type="match status" value="1"/>
</dbReference>
<dbReference type="Proteomes" id="UP000831534">
    <property type="component" value="Chromosome"/>
</dbReference>
<dbReference type="Pfam" id="PF08282">
    <property type="entry name" value="Hydrolase_3"/>
    <property type="match status" value="1"/>
</dbReference>
<dbReference type="KEGG" id="ckh:LVJ77_08885"/>
<dbReference type="PANTHER" id="PTHR10000:SF25">
    <property type="entry name" value="PHOSPHATASE YKRA-RELATED"/>
    <property type="match status" value="1"/>
</dbReference>
<keyword evidence="2" id="KW-1185">Reference proteome</keyword>
<proteinExistence type="predicted"/>
<accession>A0A8T9MT19</accession>
<dbReference type="Gene3D" id="3.40.50.1000">
    <property type="entry name" value="HAD superfamily/HAD-like"/>
    <property type="match status" value="1"/>
</dbReference>
<dbReference type="NCBIfam" id="TIGR00099">
    <property type="entry name" value="Cof-subfamily"/>
    <property type="match status" value="1"/>
</dbReference>
<dbReference type="SUPFAM" id="SSF56784">
    <property type="entry name" value="HAD-like"/>
    <property type="match status" value="1"/>
</dbReference>
<dbReference type="AlphaFoldDB" id="A0A8T9MT19"/>
<dbReference type="GO" id="GO:0005829">
    <property type="term" value="C:cytosol"/>
    <property type="evidence" value="ECO:0007669"/>
    <property type="project" value="TreeGrafter"/>
</dbReference>
<dbReference type="SFLD" id="SFLDG01140">
    <property type="entry name" value="C2.B:_Phosphomannomutase_and_P"/>
    <property type="match status" value="1"/>
</dbReference>
<dbReference type="RefSeq" id="WP_027010017.1">
    <property type="nucleotide sequence ID" value="NZ_CP091521.1"/>
</dbReference>
<organism evidence="1 2">
    <name type="scientific">Conchiformibius kuhniae</name>
    <dbReference type="NCBI Taxonomy" id="211502"/>
    <lineage>
        <taxon>Bacteria</taxon>
        <taxon>Pseudomonadati</taxon>
        <taxon>Pseudomonadota</taxon>
        <taxon>Betaproteobacteria</taxon>
        <taxon>Neisseriales</taxon>
        <taxon>Neisseriaceae</taxon>
        <taxon>Conchiformibius</taxon>
    </lineage>
</organism>
<reference evidence="1" key="2">
    <citation type="submission" date="2024-09" db="EMBL/GenBank/DDBJ databases">
        <authorList>
            <person name="Veyrier F.J."/>
        </authorList>
    </citation>
    <scope>NUCLEOTIDE SEQUENCE</scope>
    <source>
        <strain evidence="1">17694</strain>
    </source>
</reference>
<dbReference type="InterPro" id="IPR036412">
    <property type="entry name" value="HAD-like_sf"/>
</dbReference>
<name>A0A8T9MT19_9NEIS</name>
<evidence type="ECO:0000313" key="2">
    <source>
        <dbReference type="Proteomes" id="UP000831534"/>
    </source>
</evidence>
<evidence type="ECO:0000313" key="1">
    <source>
        <dbReference type="EMBL" id="UOP04411.1"/>
    </source>
</evidence>
<dbReference type="GO" id="GO:0016791">
    <property type="term" value="F:phosphatase activity"/>
    <property type="evidence" value="ECO:0007669"/>
    <property type="project" value="TreeGrafter"/>
</dbReference>
<keyword evidence="1" id="KW-0378">Hydrolase</keyword>
<reference evidence="1" key="1">
    <citation type="journal article" date="2022" name="Res Sq">
        <title>Evolution of multicellular longitudinally dividing oral cavity symbionts (Neisseriaceae).</title>
        <authorList>
            <person name="Nyongesa S."/>
            <person name="Weber P."/>
            <person name="Bernet E."/>
            <person name="Pullido F."/>
            <person name="Nieckarz M."/>
            <person name="Delaby M."/>
            <person name="Nieves C."/>
            <person name="Viehboeck T."/>
            <person name="Krause N."/>
            <person name="Rivera-Millot A."/>
            <person name="Nakamura A."/>
            <person name="Vischer N."/>
            <person name="VanNieuwenhze M."/>
            <person name="Brun Y."/>
            <person name="Cava F."/>
            <person name="Bulgheresi S."/>
            <person name="Veyrier F."/>
        </authorList>
    </citation>
    <scope>NUCLEOTIDE SEQUENCE</scope>
    <source>
        <strain evidence="1">17694</strain>
    </source>
</reference>
<dbReference type="GO" id="GO:0000287">
    <property type="term" value="F:magnesium ion binding"/>
    <property type="evidence" value="ECO:0007669"/>
    <property type="project" value="TreeGrafter"/>
</dbReference>
<protein>
    <submittedName>
        <fullName evidence="1">Cof-type HAD-IIB family hydrolase</fullName>
    </submittedName>
</protein>
<dbReference type="Gene3D" id="3.30.1240.10">
    <property type="match status" value="1"/>
</dbReference>
<dbReference type="PANTHER" id="PTHR10000">
    <property type="entry name" value="PHOSPHOSERINE PHOSPHATASE"/>
    <property type="match status" value="1"/>
</dbReference>
<dbReference type="InterPro" id="IPR000150">
    <property type="entry name" value="Cof"/>
</dbReference>
<sequence>MFVPKIVFFDIDDTLYVKQQRCIPDSARLAIKRLREKGIIAAIASGRSPSVLPLAVRELADECGMELMVLINGQYIARKGVKIHGFPMRRETCAEVAAALAKLGVNYAFVSENDLAVAREEAALTAAARALGLPYVVDARHFLRHDVYQMLAFFPPEQDDAVRAVLPEGLKTVRWYEYGVDILDEHGSKARGIAAALDALGLTMADAMAFGDGANDVEMLQAVGFGVAMGNAAPALKRIADYTAPPIDEDGIYRALCDLGVIEPVPLLR</sequence>